<dbReference type="NCBIfam" id="TIGR02480">
    <property type="entry name" value="fliN"/>
    <property type="match status" value="1"/>
</dbReference>
<evidence type="ECO:0000313" key="12">
    <source>
        <dbReference type="Proteomes" id="UP001155027"/>
    </source>
</evidence>
<dbReference type="GO" id="GO:0071973">
    <property type="term" value="P:bacterial-type flagellum-dependent cell motility"/>
    <property type="evidence" value="ECO:0007669"/>
    <property type="project" value="InterPro"/>
</dbReference>
<dbReference type="GO" id="GO:0005886">
    <property type="term" value="C:plasma membrane"/>
    <property type="evidence" value="ECO:0007669"/>
    <property type="project" value="UniProtKB-SubCell"/>
</dbReference>
<evidence type="ECO:0000256" key="3">
    <source>
        <dbReference type="ARBA" id="ARBA00021897"/>
    </source>
</evidence>
<evidence type="ECO:0000256" key="5">
    <source>
        <dbReference type="ARBA" id="ARBA00022500"/>
    </source>
</evidence>
<feature type="compositionally biased region" description="Low complexity" evidence="8">
    <location>
        <begin position="164"/>
        <end position="204"/>
    </location>
</feature>
<evidence type="ECO:0000256" key="1">
    <source>
        <dbReference type="ARBA" id="ARBA00004413"/>
    </source>
</evidence>
<comment type="subcellular location">
    <subcellularLocation>
        <location evidence="1">Cell membrane</location>
        <topology evidence="1">Peripheral membrane protein</topology>
        <orientation evidence="1">Cytoplasmic side</orientation>
    </subcellularLocation>
</comment>
<keyword evidence="10" id="KW-0966">Cell projection</keyword>
<dbReference type="InterPro" id="IPR012826">
    <property type="entry name" value="FliN"/>
</dbReference>
<dbReference type="InterPro" id="IPR001172">
    <property type="entry name" value="FliN_T3SS_HrcQb"/>
</dbReference>
<comment type="similarity">
    <text evidence="2">Belongs to the FliN/MopA/SpaO family.</text>
</comment>
<dbReference type="InterPro" id="IPR036429">
    <property type="entry name" value="SpoA-like_sf"/>
</dbReference>
<keyword evidence="7" id="KW-0472">Membrane</keyword>
<dbReference type="InterPro" id="IPR051469">
    <property type="entry name" value="FliN/MopA/SpaO"/>
</dbReference>
<evidence type="ECO:0000259" key="9">
    <source>
        <dbReference type="Pfam" id="PF01052"/>
    </source>
</evidence>
<dbReference type="PRINTS" id="PR00956">
    <property type="entry name" value="FLGMOTORFLIN"/>
</dbReference>
<keyword evidence="10" id="KW-0282">Flagellum</keyword>
<dbReference type="GO" id="GO:0003774">
    <property type="term" value="F:cytoskeletal motor activity"/>
    <property type="evidence" value="ECO:0007669"/>
    <property type="project" value="InterPro"/>
</dbReference>
<dbReference type="EMBL" id="JANTYZ010000001">
    <property type="protein sequence ID" value="MCS3864085.1"/>
    <property type="molecule type" value="Genomic_DNA"/>
</dbReference>
<evidence type="ECO:0000313" key="10">
    <source>
        <dbReference type="EMBL" id="MCS3677303.1"/>
    </source>
</evidence>
<dbReference type="AlphaFoldDB" id="A0A9X2Q0F5"/>
<name>A0A9X2Q0F5_9BACT</name>
<evidence type="ECO:0000256" key="2">
    <source>
        <dbReference type="ARBA" id="ARBA00009226"/>
    </source>
</evidence>
<comment type="caution">
    <text evidence="10">The sequence shown here is derived from an EMBL/GenBank/DDBJ whole genome shotgun (WGS) entry which is preliminary data.</text>
</comment>
<evidence type="ECO:0000256" key="4">
    <source>
        <dbReference type="ARBA" id="ARBA00022475"/>
    </source>
</evidence>
<keyword evidence="6" id="KW-0283">Flagellar rotation</keyword>
<reference evidence="10" key="1">
    <citation type="submission" date="2022-08" db="EMBL/GenBank/DDBJ databases">
        <title>Genomic Encyclopedia of Type Strains, Phase V (KMG-V): Genome sequencing to study the core and pangenomes of soil and plant-associated prokaryotes.</title>
        <authorList>
            <person name="Whitman W."/>
        </authorList>
    </citation>
    <scope>NUCLEOTIDE SEQUENCE</scope>
    <source>
        <strain evidence="10">0</strain>
        <strain evidence="11">SP2016B</strain>
    </source>
</reference>
<dbReference type="PANTHER" id="PTHR43484:SF1">
    <property type="entry name" value="FLAGELLAR MOTOR SWITCH PROTEIN FLIN"/>
    <property type="match status" value="1"/>
</dbReference>
<evidence type="ECO:0000313" key="11">
    <source>
        <dbReference type="EMBL" id="MCS3864085.1"/>
    </source>
</evidence>
<dbReference type="Gene3D" id="2.30.330.10">
    <property type="entry name" value="SpoA-like"/>
    <property type="match status" value="1"/>
</dbReference>
<feature type="domain" description="Flagellar motor switch protein FliN-like C-terminal" evidence="9">
    <location>
        <begin position="236"/>
        <end position="305"/>
    </location>
</feature>
<feature type="region of interest" description="Disordered" evidence="8">
    <location>
        <begin position="164"/>
        <end position="211"/>
    </location>
</feature>
<dbReference type="GO" id="GO:0009425">
    <property type="term" value="C:bacterial-type flagellum basal body"/>
    <property type="evidence" value="ECO:0007669"/>
    <property type="project" value="InterPro"/>
</dbReference>
<dbReference type="RefSeq" id="WP_240333513.1">
    <property type="nucleotide sequence ID" value="NZ_CP030364.1"/>
</dbReference>
<gene>
    <name evidence="10" type="ORF">GGP71_001219</name>
    <name evidence="11" type="ORF">GGP82_000616</name>
</gene>
<dbReference type="GO" id="GO:0006935">
    <property type="term" value="P:chemotaxis"/>
    <property type="evidence" value="ECO:0007669"/>
    <property type="project" value="UniProtKB-KW"/>
</dbReference>
<evidence type="ECO:0000256" key="8">
    <source>
        <dbReference type="SAM" id="MobiDB-lite"/>
    </source>
</evidence>
<dbReference type="Pfam" id="PF01052">
    <property type="entry name" value="FliMN_C"/>
    <property type="match status" value="1"/>
</dbReference>
<evidence type="ECO:0000256" key="7">
    <source>
        <dbReference type="ARBA" id="ARBA00023136"/>
    </source>
</evidence>
<evidence type="ECO:0000256" key="6">
    <source>
        <dbReference type="ARBA" id="ARBA00022779"/>
    </source>
</evidence>
<dbReference type="Proteomes" id="UP001155034">
    <property type="component" value="Unassembled WGS sequence"/>
</dbReference>
<proteinExistence type="inferred from homology"/>
<dbReference type="Proteomes" id="UP001155027">
    <property type="component" value="Unassembled WGS sequence"/>
</dbReference>
<dbReference type="EMBL" id="JANUAU010000003">
    <property type="protein sequence ID" value="MCS3677303.1"/>
    <property type="molecule type" value="Genomic_DNA"/>
</dbReference>
<organism evidence="10 12">
    <name type="scientific">Salinibacter ruber</name>
    <dbReference type="NCBI Taxonomy" id="146919"/>
    <lineage>
        <taxon>Bacteria</taxon>
        <taxon>Pseudomonadati</taxon>
        <taxon>Rhodothermota</taxon>
        <taxon>Rhodothermia</taxon>
        <taxon>Rhodothermales</taxon>
        <taxon>Salinibacteraceae</taxon>
        <taxon>Salinibacter</taxon>
    </lineage>
</organism>
<dbReference type="PANTHER" id="PTHR43484">
    <property type="match status" value="1"/>
</dbReference>
<accession>A0A9X2Q0F5</accession>
<dbReference type="SUPFAM" id="SSF101801">
    <property type="entry name" value="Surface presentation of antigens (SPOA)"/>
    <property type="match status" value="1"/>
</dbReference>
<keyword evidence="5" id="KW-0145">Chemotaxis</keyword>
<protein>
    <recommendedName>
        <fullName evidence="3">Flagellar motor switch protein FliN</fullName>
    </recommendedName>
</protein>
<keyword evidence="4" id="KW-1003">Cell membrane</keyword>
<keyword evidence="10" id="KW-0969">Cilium</keyword>
<dbReference type="InterPro" id="IPR001543">
    <property type="entry name" value="FliN-like_C"/>
</dbReference>
<sequence>MTQNTLKTHIQTALTALEALLEQLSGNEIPLDASAPKNIADRSPTDALQNDLKQRFVLYAADQGAVVALDPDWVPLFSEAMFGEEMDPNADGALDLMQEISSQGFGTVQSTLAEEGLTLPEVQFDTAAPGQAPPSPDEAAWLVPFTAQRGGGELDGLVLLPDGAEASSDASTTTESAPQEAAAGADQSSGASQPAGGGAPSSSADESDGVEVSPAAFSELGDEEISGDGDSGTFKLLADVDLEVRVELGRRELPLADVLKLTTGSVVELEKMVGEPLSVYANGRLIAEGEAVVIDEQFGVRITNLASDGHREKAFF</sequence>